<protein>
    <submittedName>
        <fullName evidence="2">Uncharacterized protein</fullName>
    </submittedName>
</protein>
<dbReference type="Proteomes" id="UP000663832">
    <property type="component" value="Unassembled WGS sequence"/>
</dbReference>
<organism evidence="2 3">
    <name type="scientific">Adineta steineri</name>
    <dbReference type="NCBI Taxonomy" id="433720"/>
    <lineage>
        <taxon>Eukaryota</taxon>
        <taxon>Metazoa</taxon>
        <taxon>Spiralia</taxon>
        <taxon>Gnathifera</taxon>
        <taxon>Rotifera</taxon>
        <taxon>Eurotatoria</taxon>
        <taxon>Bdelloidea</taxon>
        <taxon>Adinetida</taxon>
        <taxon>Adinetidae</taxon>
        <taxon>Adineta</taxon>
    </lineage>
</organism>
<comment type="caution">
    <text evidence="2">The sequence shown here is derived from an EMBL/GenBank/DDBJ whole genome shotgun (WGS) entry which is preliminary data.</text>
</comment>
<gene>
    <name evidence="1" type="ORF">BJG266_LOCUS47401</name>
    <name evidence="2" type="ORF">QVE165_LOCUS64441</name>
</gene>
<dbReference type="EMBL" id="CAJNOI010005533">
    <property type="protein sequence ID" value="CAF1566817.1"/>
    <property type="molecule type" value="Genomic_DNA"/>
</dbReference>
<reference evidence="2" key="1">
    <citation type="submission" date="2021-02" db="EMBL/GenBank/DDBJ databases">
        <authorList>
            <person name="Nowell W R."/>
        </authorList>
    </citation>
    <scope>NUCLEOTIDE SEQUENCE</scope>
</reference>
<dbReference type="Proteomes" id="UP000663877">
    <property type="component" value="Unassembled WGS sequence"/>
</dbReference>
<name>A0A816FYK4_9BILA</name>
<feature type="non-terminal residue" evidence="2">
    <location>
        <position position="1"/>
    </location>
</feature>
<proteinExistence type="predicted"/>
<dbReference type="EMBL" id="CAJNOM010005940">
    <property type="protein sequence ID" value="CAF1667076.1"/>
    <property type="molecule type" value="Genomic_DNA"/>
</dbReference>
<dbReference type="AlphaFoldDB" id="A0A816FYK4"/>
<sequence>MSFSSNLSHRINIGIPFKLYYNKSHMNKNNIIVSLNVHKFDFLC</sequence>
<keyword evidence="3" id="KW-1185">Reference proteome</keyword>
<accession>A0A816FYK4</accession>
<evidence type="ECO:0000313" key="1">
    <source>
        <dbReference type="EMBL" id="CAF1566817.1"/>
    </source>
</evidence>
<evidence type="ECO:0000313" key="3">
    <source>
        <dbReference type="Proteomes" id="UP000663832"/>
    </source>
</evidence>
<evidence type="ECO:0000313" key="2">
    <source>
        <dbReference type="EMBL" id="CAF1667076.1"/>
    </source>
</evidence>